<dbReference type="EMBL" id="KN833713">
    <property type="protein sequence ID" value="KIK24849.1"/>
    <property type="molecule type" value="Genomic_DNA"/>
</dbReference>
<reference evidence="3" key="2">
    <citation type="submission" date="2015-01" db="EMBL/GenBank/DDBJ databases">
        <title>Evolutionary Origins and Diversification of the Mycorrhizal Mutualists.</title>
        <authorList>
            <consortium name="DOE Joint Genome Institute"/>
            <consortium name="Mycorrhizal Genomics Consortium"/>
            <person name="Kohler A."/>
            <person name="Kuo A."/>
            <person name="Nagy L.G."/>
            <person name="Floudas D."/>
            <person name="Copeland A."/>
            <person name="Barry K.W."/>
            <person name="Cichocki N."/>
            <person name="Veneault-Fourrey C."/>
            <person name="LaButti K."/>
            <person name="Lindquist E.A."/>
            <person name="Lipzen A."/>
            <person name="Lundell T."/>
            <person name="Morin E."/>
            <person name="Murat C."/>
            <person name="Riley R."/>
            <person name="Ohm R."/>
            <person name="Sun H."/>
            <person name="Tunlid A."/>
            <person name="Henrissat B."/>
            <person name="Grigoriev I.V."/>
            <person name="Hibbett D.S."/>
            <person name="Martin F."/>
        </authorList>
    </citation>
    <scope>NUCLEOTIDE SEQUENCE [LARGE SCALE GENOMIC DNA]</scope>
    <source>
        <strain evidence="3">441</strain>
    </source>
</reference>
<name>A0A0C9ZFW0_9AGAM</name>
<dbReference type="HOGENOM" id="CLU_2740992_0_0_1"/>
<reference evidence="2 3" key="1">
    <citation type="submission" date="2014-04" db="EMBL/GenBank/DDBJ databases">
        <authorList>
            <consortium name="DOE Joint Genome Institute"/>
            <person name="Kuo A."/>
            <person name="Kohler A."/>
            <person name="Costa M.D."/>
            <person name="Nagy L.G."/>
            <person name="Floudas D."/>
            <person name="Copeland A."/>
            <person name="Barry K.W."/>
            <person name="Cichocki N."/>
            <person name="Veneault-Fourrey C."/>
            <person name="LaButti K."/>
            <person name="Lindquist E.A."/>
            <person name="Lipzen A."/>
            <person name="Lundell T."/>
            <person name="Morin E."/>
            <person name="Murat C."/>
            <person name="Sun H."/>
            <person name="Tunlid A."/>
            <person name="Henrissat B."/>
            <person name="Grigoriev I.V."/>
            <person name="Hibbett D.S."/>
            <person name="Martin F."/>
            <person name="Nordberg H.P."/>
            <person name="Cantor M.N."/>
            <person name="Hua S.X."/>
        </authorList>
    </citation>
    <scope>NUCLEOTIDE SEQUENCE [LARGE SCALE GENOMIC DNA]</scope>
    <source>
        <strain evidence="2 3">441</strain>
    </source>
</reference>
<protein>
    <submittedName>
        <fullName evidence="2">Uncharacterized protein</fullName>
    </submittedName>
</protein>
<dbReference type="Proteomes" id="UP000054018">
    <property type="component" value="Unassembled WGS sequence"/>
</dbReference>
<sequence>MHTHTGQGSSMQDPGRDEVVERASQVERFEDTNKHLVGGFSAFVYATIPPSQGWPQVPFHRWTRHPSLDAG</sequence>
<dbReference type="AlphaFoldDB" id="A0A0C9ZFW0"/>
<keyword evidence="3" id="KW-1185">Reference proteome</keyword>
<feature type="compositionally biased region" description="Polar residues" evidence="1">
    <location>
        <begin position="1"/>
        <end position="12"/>
    </location>
</feature>
<evidence type="ECO:0000313" key="2">
    <source>
        <dbReference type="EMBL" id="KIK24849.1"/>
    </source>
</evidence>
<accession>A0A0C9ZFW0</accession>
<feature type="region of interest" description="Disordered" evidence="1">
    <location>
        <begin position="1"/>
        <end position="20"/>
    </location>
</feature>
<proteinExistence type="predicted"/>
<organism evidence="2 3">
    <name type="scientific">Pisolithus microcarpus 441</name>
    <dbReference type="NCBI Taxonomy" id="765257"/>
    <lineage>
        <taxon>Eukaryota</taxon>
        <taxon>Fungi</taxon>
        <taxon>Dikarya</taxon>
        <taxon>Basidiomycota</taxon>
        <taxon>Agaricomycotina</taxon>
        <taxon>Agaricomycetes</taxon>
        <taxon>Agaricomycetidae</taxon>
        <taxon>Boletales</taxon>
        <taxon>Sclerodermatineae</taxon>
        <taxon>Pisolithaceae</taxon>
        <taxon>Pisolithus</taxon>
    </lineage>
</organism>
<evidence type="ECO:0000313" key="3">
    <source>
        <dbReference type="Proteomes" id="UP000054018"/>
    </source>
</evidence>
<gene>
    <name evidence="2" type="ORF">PISMIDRAFT_377872</name>
</gene>
<evidence type="ECO:0000256" key="1">
    <source>
        <dbReference type="SAM" id="MobiDB-lite"/>
    </source>
</evidence>